<name>A0ACB8ZS77_CICIN</name>
<reference evidence="1 2" key="2">
    <citation type="journal article" date="2022" name="Mol. Ecol. Resour.">
        <title>The genomes of chicory, endive, great burdock and yacon provide insights into Asteraceae paleo-polyploidization history and plant inulin production.</title>
        <authorList>
            <person name="Fan W."/>
            <person name="Wang S."/>
            <person name="Wang H."/>
            <person name="Wang A."/>
            <person name="Jiang F."/>
            <person name="Liu H."/>
            <person name="Zhao H."/>
            <person name="Xu D."/>
            <person name="Zhang Y."/>
        </authorList>
    </citation>
    <scope>NUCLEOTIDE SEQUENCE [LARGE SCALE GENOMIC DNA]</scope>
    <source>
        <strain evidence="2">cv. Punajuju</strain>
        <tissue evidence="1">Leaves</tissue>
    </source>
</reference>
<proteinExistence type="predicted"/>
<protein>
    <submittedName>
        <fullName evidence="1">Uncharacterized protein</fullName>
    </submittedName>
</protein>
<comment type="caution">
    <text evidence="1">The sequence shown here is derived from an EMBL/GenBank/DDBJ whole genome shotgun (WGS) entry which is preliminary data.</text>
</comment>
<evidence type="ECO:0000313" key="2">
    <source>
        <dbReference type="Proteomes" id="UP001055811"/>
    </source>
</evidence>
<reference evidence="2" key="1">
    <citation type="journal article" date="2022" name="Mol. Ecol. Resour.">
        <title>The genomes of chicory, endive, great burdock and yacon provide insights into Asteraceae palaeo-polyploidization history and plant inulin production.</title>
        <authorList>
            <person name="Fan W."/>
            <person name="Wang S."/>
            <person name="Wang H."/>
            <person name="Wang A."/>
            <person name="Jiang F."/>
            <person name="Liu H."/>
            <person name="Zhao H."/>
            <person name="Xu D."/>
            <person name="Zhang Y."/>
        </authorList>
    </citation>
    <scope>NUCLEOTIDE SEQUENCE [LARGE SCALE GENOMIC DNA]</scope>
    <source>
        <strain evidence="2">cv. Punajuju</strain>
    </source>
</reference>
<keyword evidence="2" id="KW-1185">Reference proteome</keyword>
<evidence type="ECO:0000313" key="1">
    <source>
        <dbReference type="EMBL" id="KAI3700564.1"/>
    </source>
</evidence>
<accession>A0ACB8ZS77</accession>
<gene>
    <name evidence="1" type="ORF">L2E82_45198</name>
</gene>
<sequence>MLLSNTARPYREALGICLLFPLPILKPKEISIAQCNFWANMDPAAQPSVGVMEEILNRHPLQRALIDLEPIPLSLLCSIYYSVRVNDILVDVHLSPSHLFRITQQFFMDALQIDERCSYYIPRTEELRKLLKSVHYPDNNIVFKSKIGTFPPF</sequence>
<dbReference type="EMBL" id="CM042016">
    <property type="protein sequence ID" value="KAI3700564.1"/>
    <property type="molecule type" value="Genomic_DNA"/>
</dbReference>
<organism evidence="1 2">
    <name type="scientific">Cichorium intybus</name>
    <name type="common">Chicory</name>
    <dbReference type="NCBI Taxonomy" id="13427"/>
    <lineage>
        <taxon>Eukaryota</taxon>
        <taxon>Viridiplantae</taxon>
        <taxon>Streptophyta</taxon>
        <taxon>Embryophyta</taxon>
        <taxon>Tracheophyta</taxon>
        <taxon>Spermatophyta</taxon>
        <taxon>Magnoliopsida</taxon>
        <taxon>eudicotyledons</taxon>
        <taxon>Gunneridae</taxon>
        <taxon>Pentapetalae</taxon>
        <taxon>asterids</taxon>
        <taxon>campanulids</taxon>
        <taxon>Asterales</taxon>
        <taxon>Asteraceae</taxon>
        <taxon>Cichorioideae</taxon>
        <taxon>Cichorieae</taxon>
        <taxon>Cichoriinae</taxon>
        <taxon>Cichorium</taxon>
    </lineage>
</organism>
<dbReference type="Proteomes" id="UP001055811">
    <property type="component" value="Linkage Group LG08"/>
</dbReference>